<keyword evidence="2" id="KW-1015">Disulfide bond</keyword>
<name>A0A9K3GGK9_9EUKA</name>
<dbReference type="InterPro" id="IPR025661">
    <property type="entry name" value="Pept_asp_AS"/>
</dbReference>
<dbReference type="SUPFAM" id="SSF54001">
    <property type="entry name" value="Cysteine proteinases"/>
    <property type="match status" value="1"/>
</dbReference>
<proteinExistence type="inferred from homology"/>
<organism evidence="4 5">
    <name type="scientific">Kipferlia bialata</name>
    <dbReference type="NCBI Taxonomy" id="797122"/>
    <lineage>
        <taxon>Eukaryota</taxon>
        <taxon>Metamonada</taxon>
        <taxon>Carpediemonas-like organisms</taxon>
        <taxon>Kipferlia</taxon>
    </lineage>
</organism>
<protein>
    <submittedName>
        <fullName evidence="4">Peptidase C1A</fullName>
    </submittedName>
</protein>
<dbReference type="PANTHER" id="PTHR12411">
    <property type="entry name" value="CYSTEINE PROTEASE FAMILY C1-RELATED"/>
    <property type="match status" value="1"/>
</dbReference>
<dbReference type="InterPro" id="IPR000668">
    <property type="entry name" value="Peptidase_C1A_C"/>
</dbReference>
<dbReference type="PROSITE" id="PS00139">
    <property type="entry name" value="THIOL_PROTEASE_CYS"/>
    <property type="match status" value="1"/>
</dbReference>
<comment type="caution">
    <text evidence="4">The sequence shown here is derived from an EMBL/GenBank/DDBJ whole genome shotgun (WGS) entry which is preliminary data.</text>
</comment>
<dbReference type="PROSITE" id="PS00639">
    <property type="entry name" value="THIOL_PROTEASE_HIS"/>
    <property type="match status" value="1"/>
</dbReference>
<dbReference type="EMBL" id="BDIP01000630">
    <property type="protein sequence ID" value="GIQ82228.1"/>
    <property type="molecule type" value="Genomic_DNA"/>
</dbReference>
<evidence type="ECO:0000313" key="4">
    <source>
        <dbReference type="EMBL" id="GIQ82228.1"/>
    </source>
</evidence>
<accession>A0A9K3GGK9</accession>
<dbReference type="Gene3D" id="3.90.70.10">
    <property type="entry name" value="Cysteine proteinases"/>
    <property type="match status" value="1"/>
</dbReference>
<dbReference type="InterPro" id="IPR000169">
    <property type="entry name" value="Pept_cys_AS"/>
</dbReference>
<dbReference type="Proteomes" id="UP000265618">
    <property type="component" value="Unassembled WGS sequence"/>
</dbReference>
<dbReference type="AlphaFoldDB" id="A0A9K3GGK9"/>
<dbReference type="SMART" id="SM00645">
    <property type="entry name" value="Pept_C1"/>
    <property type="match status" value="1"/>
</dbReference>
<gene>
    <name evidence="4" type="ORF">KIPB_003327</name>
</gene>
<dbReference type="GO" id="GO:0006508">
    <property type="term" value="P:proteolysis"/>
    <property type="evidence" value="ECO:0007669"/>
    <property type="project" value="InterPro"/>
</dbReference>
<evidence type="ECO:0000259" key="3">
    <source>
        <dbReference type="SMART" id="SM00645"/>
    </source>
</evidence>
<dbReference type="GO" id="GO:0008234">
    <property type="term" value="F:cysteine-type peptidase activity"/>
    <property type="evidence" value="ECO:0007669"/>
    <property type="project" value="InterPro"/>
</dbReference>
<evidence type="ECO:0000256" key="1">
    <source>
        <dbReference type="ARBA" id="ARBA00008455"/>
    </source>
</evidence>
<keyword evidence="5" id="KW-1185">Reference proteome</keyword>
<dbReference type="InterPro" id="IPR025660">
    <property type="entry name" value="Pept_his_AS"/>
</dbReference>
<comment type="similarity">
    <text evidence="1">Belongs to the peptidase C1 family.</text>
</comment>
<dbReference type="Pfam" id="PF00112">
    <property type="entry name" value="Peptidase_C1"/>
    <property type="match status" value="1"/>
</dbReference>
<dbReference type="InterPro" id="IPR038765">
    <property type="entry name" value="Papain-like_cys_pep_sf"/>
</dbReference>
<feature type="domain" description="Peptidase C1A papain C-terminal" evidence="3">
    <location>
        <begin position="6"/>
        <end position="231"/>
    </location>
</feature>
<reference evidence="4 5" key="1">
    <citation type="journal article" date="2018" name="PLoS ONE">
        <title>The draft genome of Kipferlia bialata reveals reductive genome evolution in fornicate parasites.</title>
        <authorList>
            <person name="Tanifuji G."/>
            <person name="Takabayashi S."/>
            <person name="Kume K."/>
            <person name="Takagi M."/>
            <person name="Nakayama T."/>
            <person name="Kamikawa R."/>
            <person name="Inagaki Y."/>
            <person name="Hashimoto T."/>
        </authorList>
    </citation>
    <scope>NUCLEOTIDE SEQUENCE [LARGE SCALE GENOMIC DNA]</scope>
    <source>
        <strain evidence="4">NY0173</strain>
    </source>
</reference>
<feature type="non-terminal residue" evidence="4">
    <location>
        <position position="1"/>
    </location>
</feature>
<evidence type="ECO:0000256" key="2">
    <source>
        <dbReference type="ARBA" id="ARBA00023157"/>
    </source>
</evidence>
<sequence>YDNLLLPVEYDVRTAYPGCADYVLDQGSCGSCWAFATAESLSDRYCVMTGDNTVLSPQELVDCDRLMLPGGCSGGEPYLANDWLEWNGLVPNECYPYVSGHTHERGTCHSDVCTDGSEPSLKVYVEAMSAEFYDNPTQIQKAIMDKGTVAGTMIVYEDFYNYKGGVYEHAYGAMEGGHAIAIVGWGVDSVSNLPYWTVRNSWGYDFGEDGYFRILRGMNMCEIELGGSAATPFVDTE</sequence>
<dbReference type="InterPro" id="IPR013128">
    <property type="entry name" value="Peptidase_C1A"/>
</dbReference>
<dbReference type="OrthoDB" id="15078at2759"/>
<dbReference type="PROSITE" id="PS00640">
    <property type="entry name" value="THIOL_PROTEASE_ASN"/>
    <property type="match status" value="1"/>
</dbReference>
<evidence type="ECO:0000313" key="5">
    <source>
        <dbReference type="Proteomes" id="UP000265618"/>
    </source>
</evidence>
<dbReference type="PRINTS" id="PR00705">
    <property type="entry name" value="PAPAIN"/>
</dbReference>